<dbReference type="AlphaFoldDB" id="A0A1G2NEQ6"/>
<dbReference type="InterPro" id="IPR009000">
    <property type="entry name" value="Transl_B-barrel_sf"/>
</dbReference>
<evidence type="ECO:0008006" key="3">
    <source>
        <dbReference type="Google" id="ProtNLM"/>
    </source>
</evidence>
<dbReference type="Gene3D" id="2.40.30.10">
    <property type="entry name" value="Translation factors"/>
    <property type="match status" value="1"/>
</dbReference>
<dbReference type="SUPFAM" id="SSF50447">
    <property type="entry name" value="Translation proteins"/>
    <property type="match status" value="1"/>
</dbReference>
<gene>
    <name evidence="1" type="ORF">A2938_03415</name>
</gene>
<evidence type="ECO:0000313" key="2">
    <source>
        <dbReference type="Proteomes" id="UP000177797"/>
    </source>
</evidence>
<evidence type="ECO:0000313" key="1">
    <source>
        <dbReference type="EMBL" id="OHA34570.1"/>
    </source>
</evidence>
<organism evidence="1 2">
    <name type="scientific">Candidatus Taylorbacteria bacterium RIFCSPLOWO2_01_FULL_48_100</name>
    <dbReference type="NCBI Taxonomy" id="1802322"/>
    <lineage>
        <taxon>Bacteria</taxon>
        <taxon>Candidatus Tayloriibacteriota</taxon>
    </lineage>
</organism>
<name>A0A1G2NEQ6_9BACT</name>
<accession>A0A1G2NEQ6</accession>
<sequence length="85" mass="9259">MAEKKEKEIGKVIHWYGKINVAVVKLAGALKVGDAIKVRHGESEFKDAVSSMQLDHKPVEAGKKGQEIAIQLSQEAKDGSLVYKA</sequence>
<proteinExistence type="predicted"/>
<protein>
    <recommendedName>
        <fullName evidence="3">Translation elongation factor-like protein</fullName>
    </recommendedName>
</protein>
<reference evidence="1 2" key="1">
    <citation type="journal article" date="2016" name="Nat. Commun.">
        <title>Thousands of microbial genomes shed light on interconnected biogeochemical processes in an aquifer system.</title>
        <authorList>
            <person name="Anantharaman K."/>
            <person name="Brown C.T."/>
            <person name="Hug L.A."/>
            <person name="Sharon I."/>
            <person name="Castelle C.J."/>
            <person name="Probst A.J."/>
            <person name="Thomas B.C."/>
            <person name="Singh A."/>
            <person name="Wilkins M.J."/>
            <person name="Karaoz U."/>
            <person name="Brodie E.L."/>
            <person name="Williams K.H."/>
            <person name="Hubbard S.S."/>
            <person name="Banfield J.F."/>
        </authorList>
    </citation>
    <scope>NUCLEOTIDE SEQUENCE [LARGE SCALE GENOMIC DNA]</scope>
</reference>
<comment type="caution">
    <text evidence="1">The sequence shown here is derived from an EMBL/GenBank/DDBJ whole genome shotgun (WGS) entry which is preliminary data.</text>
</comment>
<dbReference type="Proteomes" id="UP000177797">
    <property type="component" value="Unassembled WGS sequence"/>
</dbReference>
<dbReference type="EMBL" id="MHSA01000011">
    <property type="protein sequence ID" value="OHA34570.1"/>
    <property type="molecule type" value="Genomic_DNA"/>
</dbReference>